<dbReference type="OrthoDB" id="9795402at2"/>
<sequence>MREVRGMKAELNHLQFGEQRIDYRVVRRKRKTPEIAVNPDASVVITAPMDASIEAIKQKLRKRAA</sequence>
<accession>M9RCI5</accession>
<evidence type="ECO:0000313" key="1">
    <source>
        <dbReference type="EMBL" id="AGI69897.1"/>
    </source>
</evidence>
<dbReference type="AlphaFoldDB" id="M9RCI5"/>
<evidence type="ECO:0000313" key="2">
    <source>
        <dbReference type="Proteomes" id="UP000005307"/>
    </source>
</evidence>
<dbReference type="Proteomes" id="UP000005307">
    <property type="component" value="Chromosome"/>
</dbReference>
<dbReference type="HOGENOM" id="CLU_2845501_0_0_5"/>
<reference evidence="1 2" key="1">
    <citation type="journal article" date="2013" name="PLoS ONE">
        <title>Poles Apart: Arctic and Antarctic Octadecabacter strains Share High Genome Plasticity and a New Type of Xanthorhodopsin.</title>
        <authorList>
            <person name="Vollmers J."/>
            <person name="Voget S."/>
            <person name="Dietrich S."/>
            <person name="Gollnow K."/>
            <person name="Smits M."/>
            <person name="Meyer K."/>
            <person name="Brinkhoff T."/>
            <person name="Simon M."/>
            <person name="Daniel R."/>
        </authorList>
    </citation>
    <scope>NUCLEOTIDE SEQUENCE [LARGE SCALE GENOMIC DNA]</scope>
    <source>
        <strain evidence="1 2">307</strain>
    </source>
</reference>
<gene>
    <name evidence="1" type="ORF">OAN307_c45400</name>
</gene>
<dbReference type="RefSeq" id="WP_015501789.1">
    <property type="nucleotide sequence ID" value="NC_020911.1"/>
</dbReference>
<dbReference type="eggNOG" id="COG1451">
    <property type="taxonomic scope" value="Bacteria"/>
</dbReference>
<dbReference type="STRING" id="391626.OAN307_c45400"/>
<protein>
    <submittedName>
        <fullName evidence="1">Uncharacterized protein</fullName>
    </submittedName>
</protein>
<organism evidence="1 2">
    <name type="scientific">Octadecabacter antarcticus 307</name>
    <dbReference type="NCBI Taxonomy" id="391626"/>
    <lineage>
        <taxon>Bacteria</taxon>
        <taxon>Pseudomonadati</taxon>
        <taxon>Pseudomonadota</taxon>
        <taxon>Alphaproteobacteria</taxon>
        <taxon>Rhodobacterales</taxon>
        <taxon>Roseobacteraceae</taxon>
        <taxon>Octadecabacter</taxon>
    </lineage>
</organism>
<name>M9RCI5_9RHOB</name>
<dbReference type="EMBL" id="CP003740">
    <property type="protein sequence ID" value="AGI69897.1"/>
    <property type="molecule type" value="Genomic_DNA"/>
</dbReference>
<dbReference type="KEGG" id="oat:OAN307_c45400"/>
<keyword evidence="2" id="KW-1185">Reference proteome</keyword>
<proteinExistence type="predicted"/>